<accession>A0A9Q9B156</accession>
<organism evidence="3 4">
    <name type="scientific">Septoria linicola</name>
    <dbReference type="NCBI Taxonomy" id="215465"/>
    <lineage>
        <taxon>Eukaryota</taxon>
        <taxon>Fungi</taxon>
        <taxon>Dikarya</taxon>
        <taxon>Ascomycota</taxon>
        <taxon>Pezizomycotina</taxon>
        <taxon>Dothideomycetes</taxon>
        <taxon>Dothideomycetidae</taxon>
        <taxon>Mycosphaerellales</taxon>
        <taxon>Mycosphaerellaceae</taxon>
        <taxon>Septoria</taxon>
    </lineage>
</organism>
<proteinExistence type="inferred from homology"/>
<dbReference type="Gene3D" id="3.30.1540.10">
    <property type="entry name" value="formyl-coa transferase, domain 3"/>
    <property type="match status" value="1"/>
</dbReference>
<sequence length="452" mass="49651">MSALRLSLARRLTRPGCHHHSFGVFVSAAPRNPKRSYSSPSKADGPLVGVKILDLSRVLAAPYCTQILADYGAEVIKIEDPDRGDDTRYWTISGEEKMWRPGIGPMSNYFSAVNRNKKSIALNLKHSEGRKIFLKMVEDADVVVENLRPGNMERLKLGYKDLRQVNKRIILASTSGYGAGGPFEKRAGYDMIAGAEAGLLHLTGERGGGPVRPGLGLTDMSTGLYMHGAIMAALYARDRTGEGQKIDGSLFETQVALLTNVALSWLNLGVEAERWGAQHPSVVPYDAFKTKDLYFVCGATNDKQFANLTKILGKPELAEDKRFLTNGDRVTNRDQLFPILNQQFSAKSTDEWVAEFEGSGMPYAPINTMEKVFDHPQTEARDMVTEVDLPAAASGKIKLLGPAIKFSHTQPSIRSVPPLHGEHTNEVLSDMGITDLDQLEKDGVIRNRAPAQ</sequence>
<dbReference type="Pfam" id="PF02515">
    <property type="entry name" value="CoA_transf_3"/>
    <property type="match status" value="1"/>
</dbReference>
<dbReference type="InterPro" id="IPR044855">
    <property type="entry name" value="CoA-Trfase_III_dom3_sf"/>
</dbReference>
<keyword evidence="2" id="KW-0808">Transferase</keyword>
<dbReference type="PANTHER" id="PTHR48207">
    <property type="entry name" value="SUCCINATE--HYDROXYMETHYLGLUTARATE COA-TRANSFERASE"/>
    <property type="match status" value="1"/>
</dbReference>
<protein>
    <submittedName>
        <fullName evidence="3">CoA-transferase family III</fullName>
    </submittedName>
</protein>
<dbReference type="PANTHER" id="PTHR48207:SF3">
    <property type="entry name" value="SUCCINATE--HYDROXYMETHYLGLUTARATE COA-TRANSFERASE"/>
    <property type="match status" value="1"/>
</dbReference>
<name>A0A9Q9B156_9PEZI</name>
<dbReference type="Gene3D" id="3.40.50.10540">
    <property type="entry name" value="Crotonobetainyl-coa:carnitine coa-transferase, domain 1"/>
    <property type="match status" value="1"/>
</dbReference>
<comment type="similarity">
    <text evidence="1">Belongs to the CoA-transferase III family.</text>
</comment>
<dbReference type="EMBL" id="CP099426">
    <property type="protein sequence ID" value="USW57008.1"/>
    <property type="molecule type" value="Genomic_DNA"/>
</dbReference>
<keyword evidence="4" id="KW-1185">Reference proteome</keyword>
<dbReference type="AlphaFoldDB" id="A0A9Q9B156"/>
<evidence type="ECO:0000256" key="2">
    <source>
        <dbReference type="ARBA" id="ARBA00022679"/>
    </source>
</evidence>
<evidence type="ECO:0000256" key="1">
    <source>
        <dbReference type="ARBA" id="ARBA00008383"/>
    </source>
</evidence>
<dbReference type="OrthoDB" id="5863171at2759"/>
<dbReference type="InterPro" id="IPR003673">
    <property type="entry name" value="CoA-Trfase_fam_III"/>
</dbReference>
<dbReference type="SUPFAM" id="SSF89796">
    <property type="entry name" value="CoA-transferase family III (CaiB/BaiF)"/>
    <property type="match status" value="1"/>
</dbReference>
<dbReference type="InterPro" id="IPR050483">
    <property type="entry name" value="CoA-transferase_III_domain"/>
</dbReference>
<dbReference type="Proteomes" id="UP001056384">
    <property type="component" value="Chromosome 9"/>
</dbReference>
<gene>
    <name evidence="3" type="ORF">Slin15195_G103270</name>
</gene>
<reference evidence="3" key="1">
    <citation type="submission" date="2022-06" db="EMBL/GenBank/DDBJ databases">
        <title>Complete genome sequences of two strains of the flax pathogen Septoria linicola.</title>
        <authorList>
            <person name="Lapalu N."/>
            <person name="Simon A."/>
            <person name="Demenou B."/>
            <person name="Paumier D."/>
            <person name="Guillot M.-P."/>
            <person name="Gout L."/>
            <person name="Valade R."/>
        </authorList>
    </citation>
    <scope>NUCLEOTIDE SEQUENCE</scope>
    <source>
        <strain evidence="3">SE15195</strain>
    </source>
</reference>
<evidence type="ECO:0000313" key="4">
    <source>
        <dbReference type="Proteomes" id="UP001056384"/>
    </source>
</evidence>
<dbReference type="GO" id="GO:0047369">
    <property type="term" value="F:succinate-hydroxymethylglutarate CoA-transferase activity"/>
    <property type="evidence" value="ECO:0007669"/>
    <property type="project" value="TreeGrafter"/>
</dbReference>
<dbReference type="GO" id="GO:0005739">
    <property type="term" value="C:mitochondrion"/>
    <property type="evidence" value="ECO:0007669"/>
    <property type="project" value="TreeGrafter"/>
</dbReference>
<evidence type="ECO:0000313" key="3">
    <source>
        <dbReference type="EMBL" id="USW57008.1"/>
    </source>
</evidence>
<dbReference type="InterPro" id="IPR023606">
    <property type="entry name" value="CoA-Trfase_III_dom_1_sf"/>
</dbReference>